<dbReference type="FunFam" id="3.40.50.970:FF:000003">
    <property type="entry name" value="Transketolase"/>
    <property type="match status" value="1"/>
</dbReference>
<accession>A0A1Y2F7D2</accession>
<dbReference type="GO" id="GO:0004802">
    <property type="term" value="F:transketolase activity"/>
    <property type="evidence" value="ECO:0007669"/>
    <property type="project" value="UniProtKB-EC"/>
</dbReference>
<comment type="cofactor">
    <cofactor evidence="13">
        <name>Mg(2+)</name>
        <dbReference type="ChEBI" id="CHEBI:18420"/>
    </cofactor>
    <text evidence="13">Binds 1 Mg(2+) ion per subunit. Can also utilize other divalent metal cations, such as Ca(2+), Mn(2+) and Co(2+).</text>
</comment>
<dbReference type="PROSITE" id="PS00802">
    <property type="entry name" value="TRANSKETOLASE_2"/>
    <property type="match status" value="1"/>
</dbReference>
<dbReference type="NCBIfam" id="TIGR00232">
    <property type="entry name" value="tktlase_bact"/>
    <property type="match status" value="1"/>
</dbReference>
<dbReference type="GO" id="GO:0005634">
    <property type="term" value="C:nucleus"/>
    <property type="evidence" value="ECO:0007669"/>
    <property type="project" value="TreeGrafter"/>
</dbReference>
<feature type="binding site" evidence="12">
    <location>
        <position position="447"/>
    </location>
    <ligand>
        <name>thiamine diphosphate</name>
        <dbReference type="ChEBI" id="CHEBI:58937"/>
    </ligand>
</feature>
<evidence type="ECO:0000313" key="18">
    <source>
        <dbReference type="Proteomes" id="UP000193467"/>
    </source>
</evidence>
<comment type="caution">
    <text evidence="17">The sequence shown here is derived from an EMBL/GenBank/DDBJ whole genome shotgun (WGS) entry which is preliminary data.</text>
</comment>
<dbReference type="InterPro" id="IPR020826">
    <property type="entry name" value="Transketolase_BS"/>
</dbReference>
<comment type="subunit">
    <text evidence="3 15">Homodimer.</text>
</comment>
<dbReference type="GO" id="GO:0006098">
    <property type="term" value="P:pentose-phosphate shunt"/>
    <property type="evidence" value="ECO:0007669"/>
    <property type="project" value="TreeGrafter"/>
</dbReference>
<dbReference type="Gene3D" id="3.40.50.920">
    <property type="match status" value="1"/>
</dbReference>
<dbReference type="FunFam" id="3.40.50.920:FF:000003">
    <property type="entry name" value="Transketolase"/>
    <property type="match status" value="1"/>
</dbReference>
<feature type="binding site" evidence="12">
    <location>
        <position position="189"/>
    </location>
    <ligand>
        <name>thiamine diphosphate</name>
        <dbReference type="ChEBI" id="CHEBI:58937"/>
    </ligand>
</feature>
<comment type="function">
    <text evidence="15">Catalyzes the transfer of a two-carbon ketol group from a ketose donor to an aldose acceptor, via a covalent intermediate with the cofactor thiamine pyrophosphate.</text>
</comment>
<feature type="site" description="Important for catalytic activity" evidence="14">
    <location>
        <position position="265"/>
    </location>
</feature>
<dbReference type="EC" id="2.2.1.1" evidence="4 15"/>
<feature type="domain" description="Transketolase-like pyrimidine-binding" evidence="16">
    <location>
        <begin position="357"/>
        <end position="535"/>
    </location>
</feature>
<feature type="binding site" evidence="12">
    <location>
        <position position="265"/>
    </location>
    <ligand>
        <name>thiamine diphosphate</name>
        <dbReference type="ChEBI" id="CHEBI:58937"/>
    </ligand>
</feature>
<evidence type="ECO:0000256" key="14">
    <source>
        <dbReference type="PIRSR" id="PIRSR605478-5"/>
    </source>
</evidence>
<evidence type="ECO:0000256" key="1">
    <source>
        <dbReference type="ARBA" id="ARBA00001941"/>
    </source>
</evidence>
<feature type="binding site" evidence="11">
    <location>
        <position position="30"/>
    </location>
    <ligand>
        <name>substrate</name>
    </ligand>
</feature>
<dbReference type="InterPro" id="IPR005474">
    <property type="entry name" value="Transketolase_N"/>
</dbReference>
<evidence type="ECO:0000256" key="13">
    <source>
        <dbReference type="PIRSR" id="PIRSR605478-4"/>
    </source>
</evidence>
<dbReference type="GO" id="GO:0005829">
    <property type="term" value="C:cytosol"/>
    <property type="evidence" value="ECO:0007669"/>
    <property type="project" value="TreeGrafter"/>
</dbReference>
<feature type="binding site" evidence="12">
    <location>
        <begin position="118"/>
        <end position="120"/>
    </location>
    <ligand>
        <name>thiamine diphosphate</name>
        <dbReference type="ChEBI" id="CHEBI:58937"/>
    </ligand>
</feature>
<dbReference type="EMBL" id="MCGR01000026">
    <property type="protein sequence ID" value="ORY79781.1"/>
    <property type="molecule type" value="Genomic_DNA"/>
</dbReference>
<name>A0A1Y2F7D2_9BASI</name>
<dbReference type="GO" id="GO:0046872">
    <property type="term" value="F:metal ion binding"/>
    <property type="evidence" value="ECO:0007669"/>
    <property type="project" value="UniProtKB-KW"/>
</dbReference>
<feature type="binding site" evidence="12">
    <location>
        <position position="70"/>
    </location>
    <ligand>
        <name>thiamine diphosphate</name>
        <dbReference type="ChEBI" id="CHEBI:58937"/>
    </ligand>
</feature>
<evidence type="ECO:0000256" key="2">
    <source>
        <dbReference type="ARBA" id="ARBA00007131"/>
    </source>
</evidence>
<dbReference type="InterPro" id="IPR009014">
    <property type="entry name" value="Transketo_C/PFOR_II"/>
</dbReference>
<dbReference type="SUPFAM" id="SSF52922">
    <property type="entry name" value="TK C-terminal domain-like"/>
    <property type="match status" value="1"/>
</dbReference>
<dbReference type="Gene3D" id="3.40.50.970">
    <property type="match status" value="2"/>
</dbReference>
<dbReference type="InterPro" id="IPR033247">
    <property type="entry name" value="Transketolase_fam"/>
</dbReference>
<evidence type="ECO:0000256" key="12">
    <source>
        <dbReference type="PIRSR" id="PIRSR605478-3"/>
    </source>
</evidence>
<keyword evidence="18" id="KW-1185">Reference proteome</keyword>
<dbReference type="InParanoid" id="A0A1Y2F7D2"/>
<feature type="binding site" evidence="11">
    <location>
        <position position="471"/>
    </location>
    <ligand>
        <name>substrate</name>
    </ligand>
</feature>
<keyword evidence="15" id="KW-0106">Calcium</keyword>
<organism evidence="17 18">
    <name type="scientific">Leucosporidium creatinivorum</name>
    <dbReference type="NCBI Taxonomy" id="106004"/>
    <lineage>
        <taxon>Eukaryota</taxon>
        <taxon>Fungi</taxon>
        <taxon>Dikarya</taxon>
        <taxon>Basidiomycota</taxon>
        <taxon>Pucciniomycotina</taxon>
        <taxon>Microbotryomycetes</taxon>
        <taxon>Leucosporidiales</taxon>
        <taxon>Leucosporidium</taxon>
    </lineage>
</organism>
<comment type="cofactor">
    <cofactor evidence="12">
        <name>thiamine diphosphate</name>
        <dbReference type="ChEBI" id="CHEBI:58937"/>
    </cofactor>
    <text evidence="12">Binds 1 thiamine pyrophosphate per subunit. During the reaction, the substrate forms a covalent intermediate with the cofactor.</text>
</comment>
<evidence type="ECO:0000256" key="8">
    <source>
        <dbReference type="ARBA" id="ARBA00023052"/>
    </source>
</evidence>
<feature type="site" description="Important for catalytic activity" evidence="14">
    <location>
        <position position="30"/>
    </location>
</feature>
<dbReference type="Proteomes" id="UP000193467">
    <property type="component" value="Unassembled WGS sequence"/>
</dbReference>
<evidence type="ECO:0000256" key="4">
    <source>
        <dbReference type="ARBA" id="ARBA00013152"/>
    </source>
</evidence>
<dbReference type="InterPro" id="IPR055152">
    <property type="entry name" value="Transketolase-like_C_2"/>
</dbReference>
<feature type="binding site" evidence="11">
    <location>
        <position position="387"/>
    </location>
    <ligand>
        <name>substrate</name>
    </ligand>
</feature>
<keyword evidence="8 12" id="KW-0786">Thiamine pyrophosphate</keyword>
<feature type="binding site" evidence="13">
    <location>
        <position position="191"/>
    </location>
    <ligand>
        <name>Mg(2+)</name>
        <dbReference type="ChEBI" id="CHEBI:18420"/>
    </ligand>
</feature>
<keyword evidence="7 13" id="KW-0460">Magnesium</keyword>
<comment type="cofactor">
    <cofactor evidence="15">
        <name>Mg(2+)</name>
        <dbReference type="ChEBI" id="CHEBI:18420"/>
    </cofactor>
    <cofactor evidence="15">
        <name>Ca(2+)</name>
        <dbReference type="ChEBI" id="CHEBI:29108"/>
    </cofactor>
    <cofactor evidence="15">
        <name>Mn(2+)</name>
        <dbReference type="ChEBI" id="CHEBI:29035"/>
    </cofactor>
    <cofactor evidence="15">
        <name>Co(2+)</name>
        <dbReference type="ChEBI" id="CHEBI:48828"/>
    </cofactor>
    <text evidence="15">Binds 1 Mg(2+) ion per subunit. Can also utilize other divalent metal cations, such as Ca(2+), Mn(2+) and Co(2+).</text>
</comment>
<dbReference type="CDD" id="cd07033">
    <property type="entry name" value="TPP_PYR_DXS_TK_like"/>
    <property type="match status" value="1"/>
</dbReference>
<dbReference type="STRING" id="106004.A0A1Y2F7D2"/>
<feature type="binding site" evidence="12">
    <location>
        <position position="160"/>
    </location>
    <ligand>
        <name>thiamine diphosphate</name>
        <dbReference type="ChEBI" id="CHEBI:58937"/>
    </ligand>
</feature>
<sequence length="682" mass="73145">MVSFTDNDIKAVQTIRTLALDTVNKANSGHPGAPMGMAPAAHVLFSKFFKANPSNSKWANRDRFVLSNGHACALQYVLLHLLGYKVTLDDLKSFRQLDSITPGHPELGVTDGIEVTTGPLGQGFANAVGLAIAQAHLGATFNKDGFPIFDNHTYMFTGDGCLMEGVSAEAASLAGHLKLGNLIAIYDDNKISIDGDTNIAFTEDVAKRFESYDWQVIVVENGDSDLAAIHDAIAKAQAETTKPTIIQLRTTIGFGSKDQGTHGVHGNPLKKDDTIEIKKKFGFNPEEFFAVPNETKEIYAGIAKKGAETEAAWEKLFGDYATKYPEEAADIKRRIDGKLPDGWEKALPTFTPADPAVASRKLSETLLAKLSVAIPELVSGSADLTPSNLTRWGNAVDFQPPSSGLGDYSGRYIRYGVREHGMGAIMNGLAAYGPNLVIPAAGTFLNFVSYAAGAVRLAALSHQRVIWVATHDSIGLGEDGPTHQPIETVAHFRALPNCNVWRPADGNETSGAYHSALTSTRTPSILALTRQNLPQLEGSSIENAIKGAYVLRDVKDAALTFIATGSEVSLAVETADLLAKDGINARIVSAPCLEIFAQQSREYQLQVLPDGHPVISIEAYTSFGWGKLAHESISLDTFGASAPAAAVYKKFGLTSDVISTKAKKVIEFYKSIQVVSPLNKAL</sequence>
<gene>
    <name evidence="17" type="ORF">BCR35DRAFT_304614</name>
</gene>
<evidence type="ECO:0000256" key="9">
    <source>
        <dbReference type="ARBA" id="ARBA00049473"/>
    </source>
</evidence>
<dbReference type="Pfam" id="PF00456">
    <property type="entry name" value="Transketolase_N"/>
    <property type="match status" value="1"/>
</dbReference>
<proteinExistence type="inferred from homology"/>
<keyword evidence="6 13" id="KW-0479">Metal-binding</keyword>
<dbReference type="OrthoDB" id="10267175at2759"/>
<keyword evidence="5 15" id="KW-0808">Transferase</keyword>
<dbReference type="FunCoup" id="A0A1Y2F7D2">
    <property type="interactions" value="398"/>
</dbReference>
<feature type="binding site" evidence="11">
    <location>
        <position position="479"/>
    </location>
    <ligand>
        <name>substrate</name>
    </ligand>
</feature>
<dbReference type="PANTHER" id="PTHR43522">
    <property type="entry name" value="TRANSKETOLASE"/>
    <property type="match status" value="1"/>
</dbReference>
<evidence type="ECO:0000256" key="15">
    <source>
        <dbReference type="RuleBase" id="RU004996"/>
    </source>
</evidence>
<feature type="binding site" evidence="13">
    <location>
        <position position="159"/>
    </location>
    <ligand>
        <name>Mg(2+)</name>
        <dbReference type="ChEBI" id="CHEBI:18420"/>
    </ligand>
</feature>
<dbReference type="InterPro" id="IPR005475">
    <property type="entry name" value="Transketolase-like_Pyr-bd"/>
</dbReference>
<dbReference type="PANTHER" id="PTHR43522:SF2">
    <property type="entry name" value="TRANSKETOLASE 1-RELATED"/>
    <property type="match status" value="1"/>
</dbReference>
<dbReference type="PROSITE" id="PS00801">
    <property type="entry name" value="TRANSKETOLASE_1"/>
    <property type="match status" value="1"/>
</dbReference>
<dbReference type="InterPro" id="IPR049557">
    <property type="entry name" value="Transketolase_CS"/>
</dbReference>
<dbReference type="AlphaFoldDB" id="A0A1Y2F7D2"/>
<evidence type="ECO:0000256" key="7">
    <source>
        <dbReference type="ARBA" id="ARBA00022842"/>
    </source>
</evidence>
<comment type="similarity">
    <text evidence="2 15">Belongs to the transketolase family.</text>
</comment>
<evidence type="ECO:0000256" key="3">
    <source>
        <dbReference type="ARBA" id="ARBA00011738"/>
    </source>
</evidence>
<dbReference type="CDD" id="cd02012">
    <property type="entry name" value="TPP_TK"/>
    <property type="match status" value="1"/>
</dbReference>
<feature type="binding site" evidence="11">
    <location>
        <position position="530"/>
    </location>
    <ligand>
        <name>substrate</name>
    </ligand>
</feature>
<evidence type="ECO:0000256" key="10">
    <source>
        <dbReference type="PIRSR" id="PIRSR605478-1"/>
    </source>
</evidence>
<feature type="binding site" evidence="13">
    <location>
        <position position="189"/>
    </location>
    <ligand>
        <name>Mg(2+)</name>
        <dbReference type="ChEBI" id="CHEBI:18420"/>
    </ligand>
</feature>
<dbReference type="Pfam" id="PF02779">
    <property type="entry name" value="Transket_pyr"/>
    <property type="match status" value="1"/>
</dbReference>
<feature type="binding site" evidence="11">
    <location>
        <position position="360"/>
    </location>
    <ligand>
        <name>substrate</name>
    </ligand>
</feature>
<dbReference type="FunFam" id="3.40.50.970:FF:000004">
    <property type="entry name" value="Transketolase"/>
    <property type="match status" value="1"/>
</dbReference>
<feature type="binding site" evidence="11">
    <location>
        <position position="483"/>
    </location>
    <ligand>
        <name>substrate</name>
    </ligand>
</feature>
<dbReference type="InterPro" id="IPR029061">
    <property type="entry name" value="THDP-binding"/>
</dbReference>
<reference evidence="17 18" key="1">
    <citation type="submission" date="2016-07" db="EMBL/GenBank/DDBJ databases">
        <title>Pervasive Adenine N6-methylation of Active Genes in Fungi.</title>
        <authorList>
            <consortium name="DOE Joint Genome Institute"/>
            <person name="Mondo S.J."/>
            <person name="Dannebaum R.O."/>
            <person name="Kuo R.C."/>
            <person name="Labutti K."/>
            <person name="Haridas S."/>
            <person name="Kuo A."/>
            <person name="Salamov A."/>
            <person name="Ahrendt S.R."/>
            <person name="Lipzen A."/>
            <person name="Sullivan W."/>
            <person name="Andreopoulos W.B."/>
            <person name="Clum A."/>
            <person name="Lindquist E."/>
            <person name="Daum C."/>
            <person name="Ramamoorthy G.K."/>
            <person name="Gryganskyi A."/>
            <person name="Culley D."/>
            <person name="Magnuson J.K."/>
            <person name="James T.Y."/>
            <person name="O'Malley M.A."/>
            <person name="Stajich J.E."/>
            <person name="Spatafora J.W."/>
            <person name="Visel A."/>
            <person name="Grigoriev I.V."/>
        </authorList>
    </citation>
    <scope>NUCLEOTIDE SEQUENCE [LARGE SCALE GENOMIC DNA]</scope>
    <source>
        <strain evidence="17 18">62-1032</strain>
    </source>
</reference>
<evidence type="ECO:0000259" key="16">
    <source>
        <dbReference type="SMART" id="SM00861"/>
    </source>
</evidence>
<dbReference type="SUPFAM" id="SSF52518">
    <property type="entry name" value="Thiamin diphosphate-binding fold (THDP-binding)"/>
    <property type="match status" value="2"/>
</dbReference>
<dbReference type="InterPro" id="IPR005478">
    <property type="entry name" value="Transketolase_bac-like"/>
</dbReference>
<protein>
    <recommendedName>
        <fullName evidence="4 15">Transketolase</fullName>
        <ecNumber evidence="4 15">2.2.1.1</ecNumber>
    </recommendedName>
</protein>
<evidence type="ECO:0000313" key="17">
    <source>
        <dbReference type="EMBL" id="ORY79781.1"/>
    </source>
</evidence>
<comment type="cofactor">
    <cofactor evidence="1">
        <name>Co(2+)</name>
        <dbReference type="ChEBI" id="CHEBI:48828"/>
    </cofactor>
</comment>
<evidence type="ECO:0000256" key="6">
    <source>
        <dbReference type="ARBA" id="ARBA00022723"/>
    </source>
</evidence>
<feature type="binding site" evidence="11">
    <location>
        <position position="265"/>
    </location>
    <ligand>
        <name>substrate</name>
    </ligand>
</feature>
<feature type="active site" description="Proton donor" evidence="10">
    <location>
        <position position="419"/>
    </location>
</feature>
<comment type="catalytic activity">
    <reaction evidence="9 15">
        <text>D-sedoheptulose 7-phosphate + D-glyceraldehyde 3-phosphate = aldehydo-D-ribose 5-phosphate + D-xylulose 5-phosphate</text>
        <dbReference type="Rhea" id="RHEA:10508"/>
        <dbReference type="ChEBI" id="CHEBI:57483"/>
        <dbReference type="ChEBI" id="CHEBI:57737"/>
        <dbReference type="ChEBI" id="CHEBI:58273"/>
        <dbReference type="ChEBI" id="CHEBI:59776"/>
        <dbReference type="EC" id="2.2.1.1"/>
    </reaction>
</comment>
<dbReference type="SMART" id="SM00861">
    <property type="entry name" value="Transket_pyr"/>
    <property type="match status" value="1"/>
</dbReference>
<evidence type="ECO:0000256" key="5">
    <source>
        <dbReference type="ARBA" id="ARBA00022679"/>
    </source>
</evidence>
<dbReference type="Pfam" id="PF22613">
    <property type="entry name" value="Transketolase_C_1"/>
    <property type="match status" value="1"/>
</dbReference>
<evidence type="ECO:0000256" key="11">
    <source>
        <dbReference type="PIRSR" id="PIRSR605478-2"/>
    </source>
</evidence>